<sequence length="127" mass="14933">MKPEQFIREQGLPEAKQILEMAPEDATHYELNVDGDFYFKQERFDWFCFGGGELIKTYMDEYETQHLIPLSFLNRLVESLDIIEFHEGISGAKLVYKLRPSDAEGVDLWVRLERAIKDHESIYGEEQ</sequence>
<proteinExistence type="predicted"/>
<evidence type="ECO:0000313" key="1">
    <source>
        <dbReference type="EMBL" id="KZA15951.1"/>
    </source>
</evidence>
<dbReference type="AlphaFoldDB" id="A0AAJ0QVT7"/>
<dbReference type="Proteomes" id="UP000076296">
    <property type="component" value="Unassembled WGS sequence"/>
</dbReference>
<dbReference type="RefSeq" id="WP_002010151.1">
    <property type="nucleotide sequence ID" value="NZ_CP020597.1"/>
</dbReference>
<dbReference type="EMBL" id="LRDT01000031">
    <property type="protein sequence ID" value="KZA15951.1"/>
    <property type="molecule type" value="Genomic_DNA"/>
</dbReference>
<gene>
    <name evidence="1" type="ORF">LV35_02384</name>
</gene>
<organism evidence="1 2">
    <name type="scientific">Acinetobacter baumannii</name>
    <dbReference type="NCBI Taxonomy" id="470"/>
    <lineage>
        <taxon>Bacteria</taxon>
        <taxon>Pseudomonadati</taxon>
        <taxon>Pseudomonadota</taxon>
        <taxon>Gammaproteobacteria</taxon>
        <taxon>Moraxellales</taxon>
        <taxon>Moraxellaceae</taxon>
        <taxon>Acinetobacter</taxon>
        <taxon>Acinetobacter calcoaceticus/baumannii complex</taxon>
    </lineage>
</organism>
<evidence type="ECO:0000313" key="2">
    <source>
        <dbReference type="Proteomes" id="UP000076296"/>
    </source>
</evidence>
<accession>A0AAJ0QVT7</accession>
<comment type="caution">
    <text evidence="1">The sequence shown here is derived from an EMBL/GenBank/DDBJ whole genome shotgun (WGS) entry which is preliminary data.</text>
</comment>
<reference evidence="1 2" key="1">
    <citation type="submission" date="2016-01" db="EMBL/GenBank/DDBJ databases">
        <title>Draft sequences of Acinetobacter baumannii isolates from wounded military personnel.</title>
        <authorList>
            <person name="Arivett B.A."/>
            <person name="Fiester S.E."/>
            <person name="Ream D.C."/>
            <person name="Actis L.A."/>
        </authorList>
    </citation>
    <scope>NUCLEOTIDE SEQUENCE [LARGE SCALE GENOMIC DNA]</scope>
    <source>
        <strain evidence="1 2">AB2828</strain>
    </source>
</reference>
<name>A0AAJ0QVT7_ACIBA</name>
<protein>
    <submittedName>
        <fullName evidence="1">Uncharacterized protein</fullName>
    </submittedName>
</protein>